<dbReference type="PRINTS" id="PR00598">
    <property type="entry name" value="HTHMARR"/>
</dbReference>
<gene>
    <name evidence="2" type="ORF">D1222_05300</name>
</gene>
<dbReference type="InterPro" id="IPR011991">
    <property type="entry name" value="ArsR-like_HTH"/>
</dbReference>
<protein>
    <submittedName>
        <fullName evidence="2">MarR family transcriptional regulator</fullName>
    </submittedName>
</protein>
<name>A0A399RIX7_9PROT</name>
<dbReference type="OrthoDB" id="7349109at2"/>
<dbReference type="CDD" id="cd00090">
    <property type="entry name" value="HTH_ARSR"/>
    <property type="match status" value="1"/>
</dbReference>
<dbReference type="InterPro" id="IPR000835">
    <property type="entry name" value="HTH_MarR-typ"/>
</dbReference>
<dbReference type="GO" id="GO:0003700">
    <property type="term" value="F:DNA-binding transcription factor activity"/>
    <property type="evidence" value="ECO:0007669"/>
    <property type="project" value="InterPro"/>
</dbReference>
<feature type="domain" description="HTH marR-type" evidence="1">
    <location>
        <begin position="16"/>
        <end position="147"/>
    </location>
</feature>
<dbReference type="PANTHER" id="PTHR33164:SF43">
    <property type="entry name" value="HTH-TYPE TRANSCRIPTIONAL REPRESSOR YETL"/>
    <property type="match status" value="1"/>
</dbReference>
<proteinExistence type="predicted"/>
<dbReference type="Pfam" id="PF12802">
    <property type="entry name" value="MarR_2"/>
    <property type="match status" value="1"/>
</dbReference>
<evidence type="ECO:0000313" key="3">
    <source>
        <dbReference type="Proteomes" id="UP000265845"/>
    </source>
</evidence>
<comment type="caution">
    <text evidence="2">The sequence shown here is derived from an EMBL/GenBank/DDBJ whole genome shotgun (WGS) entry which is preliminary data.</text>
</comment>
<dbReference type="PANTHER" id="PTHR33164">
    <property type="entry name" value="TRANSCRIPTIONAL REGULATOR, MARR FAMILY"/>
    <property type="match status" value="1"/>
</dbReference>
<dbReference type="EMBL" id="QWGA01000003">
    <property type="protein sequence ID" value="RIJ31660.1"/>
    <property type="molecule type" value="Genomic_DNA"/>
</dbReference>
<keyword evidence="3" id="KW-1185">Reference proteome</keyword>
<dbReference type="Gene3D" id="1.10.10.10">
    <property type="entry name" value="Winged helix-like DNA-binding domain superfamily/Winged helix DNA-binding domain"/>
    <property type="match status" value="1"/>
</dbReference>
<dbReference type="AlphaFoldDB" id="A0A399RIX7"/>
<dbReference type="Proteomes" id="UP000265845">
    <property type="component" value="Unassembled WGS sequence"/>
</dbReference>
<dbReference type="PROSITE" id="PS50995">
    <property type="entry name" value="HTH_MARR_2"/>
    <property type="match status" value="1"/>
</dbReference>
<accession>A0A399RIX7</accession>
<dbReference type="RefSeq" id="WP_119453153.1">
    <property type="nucleotide sequence ID" value="NZ_QWGA01000003.1"/>
</dbReference>
<evidence type="ECO:0000313" key="2">
    <source>
        <dbReference type="EMBL" id="RIJ31660.1"/>
    </source>
</evidence>
<dbReference type="SMART" id="SM00347">
    <property type="entry name" value="HTH_MARR"/>
    <property type="match status" value="1"/>
</dbReference>
<sequence>MSDKSCVASTAEDHVAASVLREVGRLAHMADCAVGARLPAPVTVAQYAVLETLSGHEGLSITQLADIHTVSQPTMSSTVAKLRERGLVETRTKPGDRRARFVTLTPEGQDMKAECDDAARPVRSNLGAHLSCADWIALEQLVASLNGHLSETLRSLES</sequence>
<dbReference type="InterPro" id="IPR036388">
    <property type="entry name" value="WH-like_DNA-bd_sf"/>
</dbReference>
<organism evidence="2 3">
    <name type="scientific">Henriciella algicola</name>
    <dbReference type="NCBI Taxonomy" id="1608422"/>
    <lineage>
        <taxon>Bacteria</taxon>
        <taxon>Pseudomonadati</taxon>
        <taxon>Pseudomonadota</taxon>
        <taxon>Alphaproteobacteria</taxon>
        <taxon>Hyphomonadales</taxon>
        <taxon>Hyphomonadaceae</taxon>
        <taxon>Henriciella</taxon>
    </lineage>
</organism>
<reference evidence="2 3" key="1">
    <citation type="submission" date="2018-08" db="EMBL/GenBank/DDBJ databases">
        <title>Henriciella mobilis sp. nov., isolated from seawater.</title>
        <authorList>
            <person name="Cheng H."/>
            <person name="Wu Y.-H."/>
            <person name="Xu X.-W."/>
            <person name="Guo L.-L."/>
        </authorList>
    </citation>
    <scope>NUCLEOTIDE SEQUENCE [LARGE SCALE GENOMIC DNA]</scope>
    <source>
        <strain evidence="2 3">CCUG67844</strain>
    </source>
</reference>
<evidence type="ECO:0000259" key="1">
    <source>
        <dbReference type="PROSITE" id="PS50995"/>
    </source>
</evidence>
<dbReference type="InterPro" id="IPR039422">
    <property type="entry name" value="MarR/SlyA-like"/>
</dbReference>
<dbReference type="InterPro" id="IPR036390">
    <property type="entry name" value="WH_DNA-bd_sf"/>
</dbReference>
<dbReference type="GO" id="GO:0006950">
    <property type="term" value="P:response to stress"/>
    <property type="evidence" value="ECO:0007669"/>
    <property type="project" value="TreeGrafter"/>
</dbReference>
<dbReference type="SUPFAM" id="SSF46785">
    <property type="entry name" value="Winged helix' DNA-binding domain"/>
    <property type="match status" value="1"/>
</dbReference>